<dbReference type="OrthoDB" id="608866at2759"/>
<feature type="region of interest" description="Disordered" evidence="4">
    <location>
        <begin position="184"/>
        <end position="229"/>
    </location>
</feature>
<dbReference type="PANTHER" id="PTHR47863">
    <property type="entry name" value="RING/FYVE/PHD ZINC FINGER SUPERFAMILY PROTEIN"/>
    <property type="match status" value="1"/>
</dbReference>
<evidence type="ECO:0000313" key="9">
    <source>
        <dbReference type="RefSeq" id="XP_010266414.1"/>
    </source>
</evidence>
<keyword evidence="2" id="KW-0863">Zinc-finger</keyword>
<evidence type="ECO:0000259" key="5">
    <source>
        <dbReference type="PROSITE" id="PS50090"/>
    </source>
</evidence>
<dbReference type="PROSITE" id="PS50090">
    <property type="entry name" value="MYB_LIKE"/>
    <property type="match status" value="1"/>
</dbReference>
<dbReference type="PROSITE" id="PS01359">
    <property type="entry name" value="ZF_PHD_1"/>
    <property type="match status" value="1"/>
</dbReference>
<dbReference type="GeneID" id="104603935"/>
<evidence type="ECO:0000313" key="7">
    <source>
        <dbReference type="RefSeq" id="XP_010266411.1"/>
    </source>
</evidence>
<dbReference type="InterPro" id="IPR001965">
    <property type="entry name" value="Znf_PHD"/>
</dbReference>
<dbReference type="KEGG" id="nnu:104603935"/>
<dbReference type="RefSeq" id="XP_010266413.1">
    <property type="nucleotide sequence ID" value="XM_010268111.2"/>
</dbReference>
<keyword evidence="6" id="KW-1185">Reference proteome</keyword>
<protein>
    <submittedName>
        <fullName evidence="7 8">Uncharacterized protein LOC104603935</fullName>
    </submittedName>
</protein>
<feature type="compositionally biased region" description="Polar residues" evidence="4">
    <location>
        <begin position="829"/>
        <end position="839"/>
    </location>
</feature>
<dbReference type="RefSeq" id="XP_010266414.1">
    <property type="nucleotide sequence ID" value="XM_010268112.2"/>
</dbReference>
<dbReference type="InterPro" id="IPR013083">
    <property type="entry name" value="Znf_RING/FYVE/PHD"/>
</dbReference>
<dbReference type="Proteomes" id="UP000189703">
    <property type="component" value="Unplaced"/>
</dbReference>
<dbReference type="InterPro" id="IPR001005">
    <property type="entry name" value="SANT/Myb"/>
</dbReference>
<dbReference type="Gene3D" id="3.30.40.10">
    <property type="entry name" value="Zinc/RING finger domain, C3HC4 (zinc finger)"/>
    <property type="match status" value="1"/>
</dbReference>
<proteinExistence type="predicted"/>
<dbReference type="CDD" id="cd11660">
    <property type="entry name" value="SANT_TRF"/>
    <property type="match status" value="1"/>
</dbReference>
<keyword evidence="1" id="KW-0479">Metal-binding</keyword>
<gene>
    <name evidence="7 8 9" type="primary">LOC104603935</name>
</gene>
<dbReference type="Pfam" id="PF00249">
    <property type="entry name" value="Myb_DNA-binding"/>
    <property type="match status" value="1"/>
</dbReference>
<dbReference type="SUPFAM" id="SSF46689">
    <property type="entry name" value="Homeodomain-like"/>
    <property type="match status" value="1"/>
</dbReference>
<feature type="region of interest" description="Disordered" evidence="4">
    <location>
        <begin position="325"/>
        <end position="344"/>
    </location>
</feature>
<dbReference type="PANTHER" id="PTHR47863:SF4">
    <property type="entry name" value="RING_FYVE_PHD ZINC FINGER SUPERFAMILY PROTEIN"/>
    <property type="match status" value="1"/>
</dbReference>
<dbReference type="AlphaFoldDB" id="A0A1U8AGZ5"/>
<dbReference type="SMART" id="SM00717">
    <property type="entry name" value="SANT"/>
    <property type="match status" value="1"/>
</dbReference>
<feature type="region of interest" description="Disordered" evidence="4">
    <location>
        <begin position="792"/>
        <end position="872"/>
    </location>
</feature>
<feature type="domain" description="Myb-like" evidence="5">
    <location>
        <begin position="867"/>
        <end position="928"/>
    </location>
</feature>
<dbReference type="eggNOG" id="ENOG502QVQV">
    <property type="taxonomic scope" value="Eukaryota"/>
</dbReference>
<reference evidence="7 8" key="1">
    <citation type="submission" date="2025-04" db="UniProtKB">
        <authorList>
            <consortium name="RefSeq"/>
        </authorList>
    </citation>
    <scope>IDENTIFICATION</scope>
</reference>
<dbReference type="SUPFAM" id="SSF57903">
    <property type="entry name" value="FYVE/PHD zinc finger"/>
    <property type="match status" value="1"/>
</dbReference>
<dbReference type="OMA" id="QTAPESH"/>
<accession>A0A1U8AGZ5</accession>
<sequence>MLCKCSSPSSMVTNSSSSKLPWIWCIEALASFKQVDIALLGDLISRVSDFSDESCKDARERVALRCLEQWLDSSDVSDKRNVPLVSGSGALTIFGDTARQMTCENVLHLVLNESSKSSLVKSRLEMLKQEVQEFISQKSASLPKCVLEKLKDAIVESTHPLAASLRTRSGLDKENIDAKMHTSSDVMNQAPRESSVEMGEEKAVTCSGEKDKGRIHLGGGDLNEDAKQNDNDDVAIESPKESLIEMANGKLLTCLDEKDEKRIHCDDNDFNEATKGHDTSDDAIQALKENSVEMAKEKVSTCLTEKPICFNDVNYRATKRPKLSIKASEDQSLDPRPGSLSPKIRNETLHDNALDSIIGGKGESALSREGQAPCSDKSRICVDGEDCHANTNSLKESKDGQIKSIEQNSGSLYENEHVQKDPPGKFLISAEKGILEKETQVHGMVQTVIFQDDCENASLQKQSSDNDENTHDLSPGNKIPLEACLNGSHQINVVTKDENLNHVETHSCSDANHDKVALFDLKDKIVIAMKKYRFLSFQSTSNHDSQATLDRIEQRRCNKCNRGGQLLICCATNCQLAVHECCLGSPASFDNNGNFYCPFCFYAEAIVAYHDAKKKISLARKSFAAFTGEKNEQQLKKQFENIHYEETQSRRFGEVGFPRNIPDNKHQTEIIHKQSVQAMEHQEAANDSIEYKNGYIPCEGGKAPPVHEKNDIFLTEGDDSKQVDDNHNNLVMECHLTKSYSNACSGNDLQVRDGEAFAMNEISDISLTKEKAVVIEKHQSVDWREENNKQVEADLKHKSKNSPCRRREMVPLSQRLAGVRTRRQVLQGKFSSRPNITTKETSEAEEDDISSNDSSRDQKPISPKFPSLRRTKNPWTAEEEEILLEGVKRFSSTDGKGFPWKKILEFGCHVFHKTRTPVDLKDKYRNIWTKGGPRVR</sequence>
<organism evidence="6 7">
    <name type="scientific">Nelumbo nucifera</name>
    <name type="common">Sacred lotus</name>
    <dbReference type="NCBI Taxonomy" id="4432"/>
    <lineage>
        <taxon>Eukaryota</taxon>
        <taxon>Viridiplantae</taxon>
        <taxon>Streptophyta</taxon>
        <taxon>Embryophyta</taxon>
        <taxon>Tracheophyta</taxon>
        <taxon>Spermatophyta</taxon>
        <taxon>Magnoliopsida</taxon>
        <taxon>Proteales</taxon>
        <taxon>Nelumbonaceae</taxon>
        <taxon>Nelumbo</taxon>
    </lineage>
</organism>
<feature type="compositionally biased region" description="Basic and acidic residues" evidence="4">
    <location>
        <begin position="199"/>
        <end position="214"/>
    </location>
</feature>
<dbReference type="Gene3D" id="1.10.10.60">
    <property type="entry name" value="Homeodomain-like"/>
    <property type="match status" value="1"/>
</dbReference>
<dbReference type="InterPro" id="IPR011011">
    <property type="entry name" value="Znf_FYVE_PHD"/>
</dbReference>
<evidence type="ECO:0000313" key="6">
    <source>
        <dbReference type="Proteomes" id="UP000189703"/>
    </source>
</evidence>
<dbReference type="SMART" id="SM00249">
    <property type="entry name" value="PHD"/>
    <property type="match status" value="1"/>
</dbReference>
<evidence type="ECO:0000256" key="4">
    <source>
        <dbReference type="SAM" id="MobiDB-lite"/>
    </source>
</evidence>
<dbReference type="InterPro" id="IPR009057">
    <property type="entry name" value="Homeodomain-like_sf"/>
</dbReference>
<name>A0A1U8AGZ5_NELNU</name>
<dbReference type="GO" id="GO:0008270">
    <property type="term" value="F:zinc ion binding"/>
    <property type="evidence" value="ECO:0007669"/>
    <property type="project" value="UniProtKB-KW"/>
</dbReference>
<keyword evidence="3" id="KW-0862">Zinc</keyword>
<dbReference type="RefSeq" id="XP_010266411.1">
    <property type="nucleotide sequence ID" value="XM_010268109.2"/>
</dbReference>
<dbReference type="InterPro" id="IPR019786">
    <property type="entry name" value="Zinc_finger_PHD-type_CS"/>
</dbReference>
<evidence type="ECO:0000256" key="3">
    <source>
        <dbReference type="ARBA" id="ARBA00022833"/>
    </source>
</evidence>
<evidence type="ECO:0000256" key="2">
    <source>
        <dbReference type="ARBA" id="ARBA00022771"/>
    </source>
</evidence>
<evidence type="ECO:0000313" key="8">
    <source>
        <dbReference type="RefSeq" id="XP_010266413.1"/>
    </source>
</evidence>
<evidence type="ECO:0000256" key="1">
    <source>
        <dbReference type="ARBA" id="ARBA00022723"/>
    </source>
</evidence>